<gene>
    <name evidence="11" type="ORF">QQ91_0003630</name>
</gene>
<dbReference type="InterPro" id="IPR036890">
    <property type="entry name" value="HATPase_C_sf"/>
</dbReference>
<evidence type="ECO:0000259" key="9">
    <source>
        <dbReference type="PROSITE" id="PS50109"/>
    </source>
</evidence>
<comment type="catalytic activity">
    <reaction evidence="1">
        <text>ATP + protein L-histidine = ADP + protein N-phospho-L-histidine.</text>
        <dbReference type="EC" id="2.7.13.3"/>
    </reaction>
</comment>
<name>A0ABD4T071_9CYAN</name>
<feature type="domain" description="Histidine kinase" evidence="9">
    <location>
        <begin position="150"/>
        <end position="364"/>
    </location>
</feature>
<evidence type="ECO:0000256" key="6">
    <source>
        <dbReference type="ARBA" id="ARBA00022777"/>
    </source>
</evidence>
<proteinExistence type="predicted"/>
<dbReference type="CDD" id="cd06225">
    <property type="entry name" value="HAMP"/>
    <property type="match status" value="1"/>
</dbReference>
<dbReference type="SMART" id="SM00388">
    <property type="entry name" value="HisKA"/>
    <property type="match status" value="1"/>
</dbReference>
<dbReference type="Gene3D" id="1.10.287.130">
    <property type="match status" value="1"/>
</dbReference>
<dbReference type="GO" id="GO:0016020">
    <property type="term" value="C:membrane"/>
    <property type="evidence" value="ECO:0007669"/>
    <property type="project" value="UniProtKB-SubCell"/>
</dbReference>
<dbReference type="Pfam" id="PF00512">
    <property type="entry name" value="HisKA"/>
    <property type="match status" value="1"/>
</dbReference>
<dbReference type="CDD" id="cd00082">
    <property type="entry name" value="HisKA"/>
    <property type="match status" value="1"/>
</dbReference>
<dbReference type="InterPro" id="IPR036097">
    <property type="entry name" value="HisK_dim/P_sf"/>
</dbReference>
<dbReference type="SUPFAM" id="SSF55874">
    <property type="entry name" value="ATPase domain of HSP90 chaperone/DNA topoisomerase II/histidine kinase"/>
    <property type="match status" value="1"/>
</dbReference>
<dbReference type="Pfam" id="PF02518">
    <property type="entry name" value="HATPase_c"/>
    <property type="match status" value="1"/>
</dbReference>
<protein>
    <recommendedName>
        <fullName evidence="3">histidine kinase</fullName>
        <ecNumber evidence="3">2.7.13.3</ecNumber>
    </recommendedName>
</protein>
<keyword evidence="8" id="KW-0812">Transmembrane</keyword>
<evidence type="ECO:0000256" key="4">
    <source>
        <dbReference type="ARBA" id="ARBA00022553"/>
    </source>
</evidence>
<dbReference type="Proteomes" id="UP000031561">
    <property type="component" value="Unassembled WGS sequence"/>
</dbReference>
<feature type="transmembrane region" description="Helical" evidence="8">
    <location>
        <begin position="64"/>
        <end position="89"/>
    </location>
</feature>
<dbReference type="AlphaFoldDB" id="A0ABD4T071"/>
<dbReference type="SUPFAM" id="SSF47384">
    <property type="entry name" value="Homodimeric domain of signal transducing histidine kinase"/>
    <property type="match status" value="1"/>
</dbReference>
<evidence type="ECO:0000256" key="5">
    <source>
        <dbReference type="ARBA" id="ARBA00022679"/>
    </source>
</evidence>
<evidence type="ECO:0000256" key="1">
    <source>
        <dbReference type="ARBA" id="ARBA00000085"/>
    </source>
</evidence>
<dbReference type="PROSITE" id="PS50109">
    <property type="entry name" value="HIS_KIN"/>
    <property type="match status" value="1"/>
</dbReference>
<evidence type="ECO:0000313" key="11">
    <source>
        <dbReference type="EMBL" id="MCM1981923.1"/>
    </source>
</evidence>
<keyword evidence="8" id="KW-1133">Transmembrane helix</keyword>
<dbReference type="InterPro" id="IPR004358">
    <property type="entry name" value="Sig_transdc_His_kin-like_C"/>
</dbReference>
<dbReference type="InterPro" id="IPR005467">
    <property type="entry name" value="His_kinase_dom"/>
</dbReference>
<evidence type="ECO:0000256" key="3">
    <source>
        <dbReference type="ARBA" id="ARBA00012438"/>
    </source>
</evidence>
<reference evidence="11 12" key="1">
    <citation type="journal article" date="2015" name="Genome Announc.">
        <title>Draft Genome Sequence of Filamentous Marine Cyanobacterium Lyngbya confervoides Strain BDU141951.</title>
        <authorList>
            <person name="Chandrababunaidu M.M."/>
            <person name="Sen D."/>
            <person name="Tripathy S."/>
        </authorList>
    </citation>
    <scope>NUCLEOTIDE SEQUENCE [LARGE SCALE GENOMIC DNA]</scope>
    <source>
        <strain evidence="11 12">BDU141951</strain>
    </source>
</reference>
<keyword evidence="4" id="KW-0597">Phosphoprotein</keyword>
<organism evidence="11 12">
    <name type="scientific">Lyngbya confervoides BDU141951</name>
    <dbReference type="NCBI Taxonomy" id="1574623"/>
    <lineage>
        <taxon>Bacteria</taxon>
        <taxon>Bacillati</taxon>
        <taxon>Cyanobacteriota</taxon>
        <taxon>Cyanophyceae</taxon>
        <taxon>Oscillatoriophycideae</taxon>
        <taxon>Oscillatoriales</taxon>
        <taxon>Microcoleaceae</taxon>
        <taxon>Lyngbya</taxon>
    </lineage>
</organism>
<evidence type="ECO:0000313" key="12">
    <source>
        <dbReference type="Proteomes" id="UP000031561"/>
    </source>
</evidence>
<dbReference type="PROSITE" id="PS51257">
    <property type="entry name" value="PROKAR_LIPOPROTEIN"/>
    <property type="match status" value="1"/>
</dbReference>
<keyword evidence="12" id="KW-1185">Reference proteome</keyword>
<dbReference type="SMART" id="SM00304">
    <property type="entry name" value="HAMP"/>
    <property type="match status" value="1"/>
</dbReference>
<dbReference type="RefSeq" id="WP_166280155.1">
    <property type="nucleotide sequence ID" value="NZ_JTHE03000024.1"/>
</dbReference>
<dbReference type="EC" id="2.7.13.3" evidence="3"/>
<dbReference type="PRINTS" id="PR00344">
    <property type="entry name" value="BCTRLSENSOR"/>
</dbReference>
<dbReference type="EMBL" id="JTHE03000024">
    <property type="protein sequence ID" value="MCM1981923.1"/>
    <property type="molecule type" value="Genomic_DNA"/>
</dbReference>
<dbReference type="PANTHER" id="PTHR43711:SF1">
    <property type="entry name" value="HISTIDINE KINASE 1"/>
    <property type="match status" value="1"/>
</dbReference>
<feature type="domain" description="HAMP" evidence="10">
    <location>
        <begin position="90"/>
        <end position="142"/>
    </location>
</feature>
<dbReference type="GO" id="GO:0004673">
    <property type="term" value="F:protein histidine kinase activity"/>
    <property type="evidence" value="ECO:0007669"/>
    <property type="project" value="UniProtKB-EC"/>
</dbReference>
<dbReference type="FunFam" id="3.30.565.10:FF:000006">
    <property type="entry name" value="Sensor histidine kinase WalK"/>
    <property type="match status" value="1"/>
</dbReference>
<evidence type="ECO:0000259" key="10">
    <source>
        <dbReference type="PROSITE" id="PS50885"/>
    </source>
</evidence>
<evidence type="ECO:0000256" key="8">
    <source>
        <dbReference type="SAM" id="Phobius"/>
    </source>
</evidence>
<dbReference type="PROSITE" id="PS50885">
    <property type="entry name" value="HAMP"/>
    <property type="match status" value="1"/>
</dbReference>
<evidence type="ECO:0000256" key="7">
    <source>
        <dbReference type="ARBA" id="ARBA00023012"/>
    </source>
</evidence>
<dbReference type="Pfam" id="PF00672">
    <property type="entry name" value="HAMP"/>
    <property type="match status" value="1"/>
</dbReference>
<dbReference type="SUPFAM" id="SSF158472">
    <property type="entry name" value="HAMP domain-like"/>
    <property type="match status" value="1"/>
</dbReference>
<dbReference type="CDD" id="cd16922">
    <property type="entry name" value="HATPase_EvgS-ArcB-TorS-like"/>
    <property type="match status" value="1"/>
</dbReference>
<dbReference type="SMART" id="SM00387">
    <property type="entry name" value="HATPase_c"/>
    <property type="match status" value="1"/>
</dbReference>
<dbReference type="PANTHER" id="PTHR43711">
    <property type="entry name" value="TWO-COMPONENT HISTIDINE KINASE"/>
    <property type="match status" value="1"/>
</dbReference>
<comment type="caution">
    <text evidence="11">The sequence shown here is derived from an EMBL/GenBank/DDBJ whole genome shotgun (WGS) entry which is preliminary data.</text>
</comment>
<dbReference type="InterPro" id="IPR003660">
    <property type="entry name" value="HAMP_dom"/>
</dbReference>
<keyword evidence="8" id="KW-0472">Membrane</keyword>
<dbReference type="InterPro" id="IPR003661">
    <property type="entry name" value="HisK_dim/P_dom"/>
</dbReference>
<keyword evidence="5" id="KW-0808">Transferase</keyword>
<feature type="transmembrane region" description="Helical" evidence="8">
    <location>
        <begin position="12"/>
        <end position="32"/>
    </location>
</feature>
<dbReference type="InterPro" id="IPR050736">
    <property type="entry name" value="Sensor_HK_Regulatory"/>
</dbReference>
<comment type="subcellular location">
    <subcellularLocation>
        <location evidence="2">Membrane</location>
    </subcellularLocation>
</comment>
<accession>A0ABD4T071</accession>
<keyword evidence="7" id="KW-0902">Two-component regulatory system</keyword>
<dbReference type="GO" id="GO:0000160">
    <property type="term" value="P:phosphorelay signal transduction system"/>
    <property type="evidence" value="ECO:0007669"/>
    <property type="project" value="UniProtKB-KW"/>
</dbReference>
<sequence>MNNMGLRSRLFLSHLLVMIFSLSCYIVINRYAAFRYFADHLEDLVLNQTEILPLKDVLIEGFAIAWHASAGWSIFTGAIVALLLSYWVAKRITTPLINMEHTTQAFASGNLEARIPASSIPEINRLGRSFNRMALSLEQVEQKRQEMIGDLAHELRTPLTILRGYLEELADERIAPTPLLFNQLQNRVRRLERLVADLQTLSKAETGHLPLHFQAVDLARLLRQVQEVFATQLDENSPRLVVNIPPALPLAWADPDRTEQILLNLMGNALRYTTQGCISVSPSLQQDRLWIDISDTGPGIAPEDLPHVFDRFWRSPQAQQTHSQGSGLGLAITRRLVELQGGTLTVQSQLGQGSTFRVSLPLADRHRP</sequence>
<dbReference type="Gene3D" id="3.30.565.10">
    <property type="entry name" value="Histidine kinase-like ATPase, C-terminal domain"/>
    <property type="match status" value="1"/>
</dbReference>
<dbReference type="Gene3D" id="6.10.340.10">
    <property type="match status" value="1"/>
</dbReference>
<dbReference type="InterPro" id="IPR003594">
    <property type="entry name" value="HATPase_dom"/>
</dbReference>
<keyword evidence="6 11" id="KW-0418">Kinase</keyword>
<evidence type="ECO:0000256" key="2">
    <source>
        <dbReference type="ARBA" id="ARBA00004370"/>
    </source>
</evidence>